<dbReference type="Proteomes" id="UP000094463">
    <property type="component" value="Chromosome"/>
</dbReference>
<keyword evidence="5" id="KW-0472">Membrane</keyword>
<keyword evidence="6" id="KW-0547">Nucleotide-binding</keyword>
<dbReference type="STRING" id="632773.BBEV_0797"/>
<keyword evidence="3" id="KW-1003">Cell membrane</keyword>
<dbReference type="PROSITE" id="PS51257">
    <property type="entry name" value="PROKAR_LIPOPROTEIN"/>
    <property type="match status" value="1"/>
</dbReference>
<dbReference type="EMBL" id="CP012502">
    <property type="protein sequence ID" value="AOM82168.1"/>
    <property type="molecule type" value="Genomic_DNA"/>
</dbReference>
<dbReference type="GO" id="GO:0005886">
    <property type="term" value="C:plasma membrane"/>
    <property type="evidence" value="ECO:0007669"/>
    <property type="project" value="UniProtKB-SubCell"/>
</dbReference>
<dbReference type="CDD" id="cd13553">
    <property type="entry name" value="PBP2_NrtA_CpmA_like"/>
    <property type="match status" value="1"/>
</dbReference>
<keyword evidence="2" id="KW-0813">Transport</keyword>
<dbReference type="Pfam" id="PF13379">
    <property type="entry name" value="NMT1_2"/>
    <property type="match status" value="1"/>
</dbReference>
<dbReference type="GO" id="GO:0005524">
    <property type="term" value="F:ATP binding"/>
    <property type="evidence" value="ECO:0007669"/>
    <property type="project" value="UniProtKB-KW"/>
</dbReference>
<evidence type="ECO:0000256" key="1">
    <source>
        <dbReference type="ARBA" id="ARBA00004533"/>
    </source>
</evidence>
<sequence length="319" mass="35271">MKHSHSLSMLFISGTMMLAACNPPSAAHDREVIRIGHLPITHAAPLYFTKEYEDELLPGYELELVRFSSWVELMDALNTGRIDGASVLFELGMKAKERGIDISAVALGHREGNAIVAGHDIDSASDLEGETVAVPHTLSAHNLLLDEMLRRAGLDYDSVNMVEMPPPEMPAALAEDRISSYIVAEPFGALGVTLDTGHVLHQSNEFCPNNCLCCALVLRDDFMEASPELADQFIQGYLEAGQIADAGDAEALEVHKNYLTVDEDALDLSLGWIEYGDLEIREDEYSFLQERLVDMGLSDDPPDYDDFILTDYFDEEEES</sequence>
<reference evidence="6 7" key="1">
    <citation type="submission" date="2015-08" db="EMBL/GenBank/DDBJ databases">
        <title>The complete genome sequence of Bacillus beveridgei MLTeJB.</title>
        <authorList>
            <person name="Hanson T.E."/>
            <person name="Mesa C."/>
            <person name="Basesman S.M."/>
            <person name="Oremland R.S."/>
        </authorList>
    </citation>
    <scope>NUCLEOTIDE SEQUENCE [LARGE SCALE GENOMIC DNA]</scope>
    <source>
        <strain evidence="6 7">MLTeJB</strain>
    </source>
</reference>
<name>A0A1D7QT66_9BACI</name>
<evidence type="ECO:0000313" key="6">
    <source>
        <dbReference type="EMBL" id="AOM82168.1"/>
    </source>
</evidence>
<keyword evidence="6" id="KW-0067">ATP-binding</keyword>
<evidence type="ECO:0000256" key="4">
    <source>
        <dbReference type="ARBA" id="ARBA00022519"/>
    </source>
</evidence>
<comment type="subcellular location">
    <subcellularLocation>
        <location evidence="1">Cell inner membrane</location>
    </subcellularLocation>
</comment>
<organism evidence="6 7">
    <name type="scientific">Salisediminibacterium beveridgei</name>
    <dbReference type="NCBI Taxonomy" id="632773"/>
    <lineage>
        <taxon>Bacteria</taxon>
        <taxon>Bacillati</taxon>
        <taxon>Bacillota</taxon>
        <taxon>Bacilli</taxon>
        <taxon>Bacillales</taxon>
        <taxon>Bacillaceae</taxon>
        <taxon>Salisediminibacterium</taxon>
    </lineage>
</organism>
<dbReference type="KEGG" id="bbev:BBEV_0797"/>
<dbReference type="PANTHER" id="PTHR30024:SF43">
    <property type="entry name" value="BLL4572 PROTEIN"/>
    <property type="match status" value="1"/>
</dbReference>
<dbReference type="InterPro" id="IPR044527">
    <property type="entry name" value="NrtA/CpmA_ABC-bd_dom"/>
</dbReference>
<evidence type="ECO:0000256" key="3">
    <source>
        <dbReference type="ARBA" id="ARBA00022475"/>
    </source>
</evidence>
<dbReference type="PATRIC" id="fig|632773.3.peg.840"/>
<keyword evidence="7" id="KW-1185">Reference proteome</keyword>
<evidence type="ECO:0000313" key="7">
    <source>
        <dbReference type="Proteomes" id="UP000094463"/>
    </source>
</evidence>
<proteinExistence type="predicted"/>
<dbReference type="Gene3D" id="3.40.190.10">
    <property type="entry name" value="Periplasmic binding protein-like II"/>
    <property type="match status" value="2"/>
</dbReference>
<dbReference type="RefSeq" id="WP_232318259.1">
    <property type="nucleotide sequence ID" value="NZ_CP012502.1"/>
</dbReference>
<accession>A0A1D7QT66</accession>
<keyword evidence="4" id="KW-0997">Cell inner membrane</keyword>
<dbReference type="AlphaFoldDB" id="A0A1D7QT66"/>
<evidence type="ECO:0000256" key="2">
    <source>
        <dbReference type="ARBA" id="ARBA00022448"/>
    </source>
</evidence>
<evidence type="ECO:0000256" key="5">
    <source>
        <dbReference type="ARBA" id="ARBA00023136"/>
    </source>
</evidence>
<dbReference type="SUPFAM" id="SSF53850">
    <property type="entry name" value="Periplasmic binding protein-like II"/>
    <property type="match status" value="1"/>
</dbReference>
<dbReference type="PANTHER" id="PTHR30024">
    <property type="entry name" value="ALIPHATIC SULFONATES-BINDING PROTEIN-RELATED"/>
    <property type="match status" value="1"/>
</dbReference>
<gene>
    <name evidence="6" type="primary">nrtC</name>
    <name evidence="6" type="ORF">BBEV_0797</name>
</gene>
<protein>
    <submittedName>
        <fullName evidence="6">Nitrate transport ATP-binding protein NrtC</fullName>
    </submittedName>
</protein>